<dbReference type="RefSeq" id="WP_204401599.1">
    <property type="nucleotide sequence ID" value="NZ_JAFBEE010000008.1"/>
</dbReference>
<evidence type="ECO:0000313" key="2">
    <source>
        <dbReference type="Proteomes" id="UP001314796"/>
    </source>
</evidence>
<proteinExistence type="predicted"/>
<evidence type="ECO:0000313" key="1">
    <source>
        <dbReference type="EMBL" id="MBM7614918.1"/>
    </source>
</evidence>
<dbReference type="EMBL" id="JAFBEE010000008">
    <property type="protein sequence ID" value="MBM7614918.1"/>
    <property type="molecule type" value="Genomic_DNA"/>
</dbReference>
<dbReference type="Proteomes" id="UP001314796">
    <property type="component" value="Unassembled WGS sequence"/>
</dbReference>
<organism evidence="1 2">
    <name type="scientific">Alkaliphilus hydrothermalis</name>
    <dbReference type="NCBI Taxonomy" id="1482730"/>
    <lineage>
        <taxon>Bacteria</taxon>
        <taxon>Bacillati</taxon>
        <taxon>Bacillota</taxon>
        <taxon>Clostridia</taxon>
        <taxon>Peptostreptococcales</taxon>
        <taxon>Natronincolaceae</taxon>
        <taxon>Alkaliphilus</taxon>
    </lineage>
</organism>
<reference evidence="1 2" key="1">
    <citation type="submission" date="2021-01" db="EMBL/GenBank/DDBJ databases">
        <title>Genomic Encyclopedia of Type Strains, Phase IV (KMG-IV): sequencing the most valuable type-strain genomes for metagenomic binning, comparative biology and taxonomic classification.</title>
        <authorList>
            <person name="Goeker M."/>
        </authorList>
    </citation>
    <scope>NUCLEOTIDE SEQUENCE [LARGE SCALE GENOMIC DNA]</scope>
    <source>
        <strain evidence="1 2">DSM 25890</strain>
    </source>
</reference>
<evidence type="ECO:0008006" key="3">
    <source>
        <dbReference type="Google" id="ProtNLM"/>
    </source>
</evidence>
<protein>
    <recommendedName>
        <fullName evidence="3">STAS/SEC14 domain-containing protein</fullName>
    </recommendedName>
</protein>
<comment type="caution">
    <text evidence="1">The sequence shown here is derived from an EMBL/GenBank/DDBJ whole genome shotgun (WGS) entry which is preliminary data.</text>
</comment>
<sequence>MIIKDAMEKYEIKVDKVRRVVYEKPMGLWNEDDYNRWVKDYKSKVIPALGNSQPWAVCADLTAYKTSSITEKLNEFVKWKVENGVAKTAMIVSSATVKMQMNRAVKDTPTAPQAFTSLNEADTWLKSVGF</sequence>
<gene>
    <name evidence="1" type="ORF">JOC73_001480</name>
</gene>
<name>A0ABS2NPN5_9FIRM</name>
<accession>A0ABS2NPN5</accession>
<keyword evidence="2" id="KW-1185">Reference proteome</keyword>